<feature type="compositionally biased region" description="Polar residues" evidence="1">
    <location>
        <begin position="39"/>
        <end position="48"/>
    </location>
</feature>
<sequence>MLAALMSSDGLTDAIQRLCLLPVSGFCHEPSPFPGHSAQPGQGSTNIANPPEHTAPFSLQGVELPHRGMTPELPPGGRLARPWAEPLAGPGGGKEPLPP</sequence>
<evidence type="ECO:0000313" key="3">
    <source>
        <dbReference type="Proteomes" id="UP000827986"/>
    </source>
</evidence>
<organism evidence="2 3">
    <name type="scientific">Mauremys mutica</name>
    <name type="common">yellowpond turtle</name>
    <dbReference type="NCBI Taxonomy" id="74926"/>
    <lineage>
        <taxon>Eukaryota</taxon>
        <taxon>Metazoa</taxon>
        <taxon>Chordata</taxon>
        <taxon>Craniata</taxon>
        <taxon>Vertebrata</taxon>
        <taxon>Euteleostomi</taxon>
        <taxon>Archelosauria</taxon>
        <taxon>Testudinata</taxon>
        <taxon>Testudines</taxon>
        <taxon>Cryptodira</taxon>
        <taxon>Durocryptodira</taxon>
        <taxon>Testudinoidea</taxon>
        <taxon>Geoemydidae</taxon>
        <taxon>Geoemydinae</taxon>
        <taxon>Mauremys</taxon>
    </lineage>
</organism>
<dbReference type="Proteomes" id="UP000827986">
    <property type="component" value="Unassembled WGS sequence"/>
</dbReference>
<accession>A0A9D3XUZ7</accession>
<dbReference type="EMBL" id="JAHDVG010000463">
    <property type="protein sequence ID" value="KAH1185858.1"/>
    <property type="molecule type" value="Genomic_DNA"/>
</dbReference>
<protein>
    <submittedName>
        <fullName evidence="2">Uncharacterized protein</fullName>
    </submittedName>
</protein>
<dbReference type="AlphaFoldDB" id="A0A9D3XUZ7"/>
<feature type="compositionally biased region" description="Gly residues" evidence="1">
    <location>
        <begin position="89"/>
        <end position="99"/>
    </location>
</feature>
<name>A0A9D3XUZ7_9SAUR</name>
<gene>
    <name evidence="2" type="ORF">KIL84_018607</name>
</gene>
<feature type="region of interest" description="Disordered" evidence="1">
    <location>
        <begin position="29"/>
        <end position="99"/>
    </location>
</feature>
<reference evidence="2" key="1">
    <citation type="submission" date="2021-09" db="EMBL/GenBank/DDBJ databases">
        <title>The genome of Mauremys mutica provides insights into the evolution of semi-aquatic lifestyle.</title>
        <authorList>
            <person name="Gong S."/>
            <person name="Gao Y."/>
        </authorList>
    </citation>
    <scope>NUCLEOTIDE SEQUENCE</scope>
    <source>
        <strain evidence="2">MM-2020</strain>
        <tissue evidence="2">Muscle</tissue>
    </source>
</reference>
<evidence type="ECO:0000313" key="2">
    <source>
        <dbReference type="EMBL" id="KAH1185858.1"/>
    </source>
</evidence>
<comment type="caution">
    <text evidence="2">The sequence shown here is derived from an EMBL/GenBank/DDBJ whole genome shotgun (WGS) entry which is preliminary data.</text>
</comment>
<proteinExistence type="predicted"/>
<evidence type="ECO:0000256" key="1">
    <source>
        <dbReference type="SAM" id="MobiDB-lite"/>
    </source>
</evidence>
<keyword evidence="3" id="KW-1185">Reference proteome</keyword>